<dbReference type="Proteomes" id="UP000816034">
    <property type="component" value="Unassembled WGS sequence"/>
</dbReference>
<accession>A0AA88KLL0</accession>
<organism evidence="2 3">
    <name type="scientific">Naegleria lovaniensis</name>
    <name type="common">Amoeba</name>
    <dbReference type="NCBI Taxonomy" id="51637"/>
    <lineage>
        <taxon>Eukaryota</taxon>
        <taxon>Discoba</taxon>
        <taxon>Heterolobosea</taxon>
        <taxon>Tetramitia</taxon>
        <taxon>Eutetramitia</taxon>
        <taxon>Vahlkampfiidae</taxon>
        <taxon>Naegleria</taxon>
    </lineage>
</organism>
<feature type="compositionally biased region" description="Polar residues" evidence="1">
    <location>
        <begin position="288"/>
        <end position="314"/>
    </location>
</feature>
<evidence type="ECO:0000313" key="3">
    <source>
        <dbReference type="Proteomes" id="UP000816034"/>
    </source>
</evidence>
<evidence type="ECO:0000256" key="1">
    <source>
        <dbReference type="SAM" id="MobiDB-lite"/>
    </source>
</evidence>
<name>A0AA88KLL0_NAELO</name>
<dbReference type="Pfam" id="PF10167">
    <property type="entry name" value="BORCS8"/>
    <property type="match status" value="1"/>
</dbReference>
<reference evidence="2 3" key="1">
    <citation type="journal article" date="2018" name="BMC Genomics">
        <title>The genome of Naegleria lovaniensis, the basis for a comparative approach to unravel pathogenicity factors of the human pathogenic amoeba N. fowleri.</title>
        <authorList>
            <person name="Liechti N."/>
            <person name="Schurch N."/>
            <person name="Bruggmann R."/>
            <person name="Wittwer M."/>
        </authorList>
    </citation>
    <scope>NUCLEOTIDE SEQUENCE [LARGE SCALE GENOMIC DNA]</scope>
    <source>
        <strain evidence="2 3">ATCC 30569</strain>
    </source>
</reference>
<gene>
    <name evidence="2" type="ORF">C9374_002497</name>
</gene>
<feature type="compositionally biased region" description="Polar residues" evidence="1">
    <location>
        <begin position="226"/>
        <end position="281"/>
    </location>
</feature>
<sequence>MMKQSVHTPTHSGEIYKGSVPTLADSSDRFLDLDTKQSVINVGNMWSSHIHHVMNEPSVGMYRIVEHVRSKVPYMVEQKNLLKTKKVNEKIYDADYALLACKSINSNTPWIFSDSIRLLKNNFVSVPMAPVATSSNKIKITPKQAIQPQESTLPQTQASITTASLSSPTVVTNVQPSTNNNQQVNPNSEENLVNAKIVDENLTSTATPLSSEEAEEAPHPSDIMVDSSQQQSSLDNMISPSAPSQQPNQDLQETEPSSLTSVQEAESSQHVVTQQDTTLQETNDEKINTITFSTPTNDDQVTVPTTTEEANSVSEEVVHNESIISTPPPATNGGDDEWSSLAIQPLPSSSSAKKKKSTKKKKKQATNSSQEEAAAEEEDALTPKTF</sequence>
<dbReference type="RefSeq" id="XP_044550745.1">
    <property type="nucleotide sequence ID" value="XM_044691921.1"/>
</dbReference>
<dbReference type="InterPro" id="IPR019320">
    <property type="entry name" value="BORCS8"/>
</dbReference>
<dbReference type="EMBL" id="PYSW02000015">
    <property type="protein sequence ID" value="KAG2386753.1"/>
    <property type="molecule type" value="Genomic_DNA"/>
</dbReference>
<proteinExistence type="predicted"/>
<dbReference type="GeneID" id="68094953"/>
<feature type="region of interest" description="Disordered" evidence="1">
    <location>
        <begin position="167"/>
        <end position="189"/>
    </location>
</feature>
<dbReference type="AlphaFoldDB" id="A0AA88KLL0"/>
<feature type="region of interest" description="Disordered" evidence="1">
    <location>
        <begin position="207"/>
        <end position="386"/>
    </location>
</feature>
<feature type="compositionally biased region" description="Basic residues" evidence="1">
    <location>
        <begin position="352"/>
        <end position="364"/>
    </location>
</feature>
<protein>
    <submittedName>
        <fullName evidence="2">Uncharacterized protein</fullName>
    </submittedName>
</protein>
<keyword evidence="3" id="KW-1185">Reference proteome</keyword>
<evidence type="ECO:0000313" key="2">
    <source>
        <dbReference type="EMBL" id="KAG2386753.1"/>
    </source>
</evidence>
<comment type="caution">
    <text evidence="2">The sequence shown here is derived from an EMBL/GenBank/DDBJ whole genome shotgun (WGS) entry which is preliminary data.</text>
</comment>